<evidence type="ECO:0000313" key="2">
    <source>
        <dbReference type="Proteomes" id="UP000270296"/>
    </source>
</evidence>
<evidence type="ECO:0000313" key="1">
    <source>
        <dbReference type="EMBL" id="VDP03469.1"/>
    </source>
</evidence>
<name>A0A183IKI7_9BILA</name>
<accession>A0A183IKI7</accession>
<keyword evidence="2" id="KW-1185">Reference proteome</keyword>
<dbReference type="Proteomes" id="UP000270296">
    <property type="component" value="Unassembled WGS sequence"/>
</dbReference>
<evidence type="ECO:0000313" key="3">
    <source>
        <dbReference type="WBParaSite" id="SBAD_0000431401-mRNA-1"/>
    </source>
</evidence>
<dbReference type="EMBL" id="UZAM01008146">
    <property type="protein sequence ID" value="VDP03469.1"/>
    <property type="molecule type" value="Genomic_DNA"/>
</dbReference>
<sequence>MSELNEVNSSVLFGLKYCAIIDIRRSIEGDQWFGWRAMISNARNVEEKHGKIEEEECSVVAAVSRNGTTDVGA</sequence>
<organism evidence="3">
    <name type="scientific">Soboliphyme baturini</name>
    <dbReference type="NCBI Taxonomy" id="241478"/>
    <lineage>
        <taxon>Eukaryota</taxon>
        <taxon>Metazoa</taxon>
        <taxon>Ecdysozoa</taxon>
        <taxon>Nematoda</taxon>
        <taxon>Enoplea</taxon>
        <taxon>Dorylaimia</taxon>
        <taxon>Dioctophymatida</taxon>
        <taxon>Dioctophymatoidea</taxon>
        <taxon>Soboliphymatidae</taxon>
        <taxon>Soboliphyme</taxon>
    </lineage>
</organism>
<proteinExistence type="predicted"/>
<dbReference type="WBParaSite" id="SBAD_0000431401-mRNA-1">
    <property type="protein sequence ID" value="SBAD_0000431401-mRNA-1"/>
    <property type="gene ID" value="SBAD_0000431401"/>
</dbReference>
<dbReference type="AlphaFoldDB" id="A0A183IKI7"/>
<reference evidence="3" key="1">
    <citation type="submission" date="2016-06" db="UniProtKB">
        <authorList>
            <consortium name="WormBaseParasite"/>
        </authorList>
    </citation>
    <scope>IDENTIFICATION</scope>
</reference>
<reference evidence="1 2" key="2">
    <citation type="submission" date="2018-11" db="EMBL/GenBank/DDBJ databases">
        <authorList>
            <consortium name="Pathogen Informatics"/>
        </authorList>
    </citation>
    <scope>NUCLEOTIDE SEQUENCE [LARGE SCALE GENOMIC DNA]</scope>
</reference>
<gene>
    <name evidence="1" type="ORF">SBAD_LOCUS4133</name>
</gene>
<protein>
    <submittedName>
        <fullName evidence="3">Rhodanese domain-containing protein</fullName>
    </submittedName>
</protein>